<evidence type="ECO:0000256" key="9">
    <source>
        <dbReference type="PIRSR" id="PIRSR000183-3"/>
    </source>
</evidence>
<proteinExistence type="inferred from homology"/>
<dbReference type="GO" id="GO:0005886">
    <property type="term" value="C:plasma membrane"/>
    <property type="evidence" value="ECO:0007669"/>
    <property type="project" value="TreeGrafter"/>
</dbReference>
<evidence type="ECO:0000313" key="13">
    <source>
        <dbReference type="Proteomes" id="UP000286288"/>
    </source>
</evidence>
<dbReference type="AlphaFoldDB" id="A0A415EXD5"/>
<dbReference type="SMART" id="SM01002">
    <property type="entry name" value="AlaDh_PNT_C"/>
    <property type="match status" value="1"/>
</dbReference>
<feature type="binding site" evidence="9">
    <location>
        <position position="201"/>
    </location>
    <ligand>
        <name>NAD(+)</name>
        <dbReference type="ChEBI" id="CHEBI:57540"/>
    </ligand>
</feature>
<keyword evidence="4 6" id="KW-0560">Oxidoreductase</keyword>
<dbReference type="Pfam" id="PF05222">
    <property type="entry name" value="AlaDh_PNT_N"/>
    <property type="match status" value="1"/>
</dbReference>
<dbReference type="PANTHER" id="PTHR42795">
    <property type="entry name" value="ALANINE DEHYDROGENASE"/>
    <property type="match status" value="1"/>
</dbReference>
<evidence type="ECO:0000259" key="11">
    <source>
        <dbReference type="SMART" id="SM01003"/>
    </source>
</evidence>
<comment type="similarity">
    <text evidence="2 6">Belongs to the AlaDH/PNT family.</text>
</comment>
<accession>A0A415EXD5</accession>
<evidence type="ECO:0000256" key="4">
    <source>
        <dbReference type="ARBA" id="ARBA00023002"/>
    </source>
</evidence>
<protein>
    <recommendedName>
        <fullName evidence="3 6">Alanine dehydrogenase</fullName>
        <ecNumber evidence="3 6">1.4.1.1</ecNumber>
    </recommendedName>
</protein>
<dbReference type="NCBIfam" id="TIGR00518">
    <property type="entry name" value="alaDH"/>
    <property type="match status" value="1"/>
</dbReference>
<dbReference type="InterPro" id="IPR008141">
    <property type="entry name" value="Ala_DH"/>
</dbReference>
<dbReference type="Pfam" id="PF01262">
    <property type="entry name" value="AlaDh_PNT_C"/>
    <property type="match status" value="1"/>
</dbReference>
<feature type="binding site" evidence="8">
    <location>
        <position position="15"/>
    </location>
    <ligand>
        <name>substrate</name>
    </ligand>
</feature>
<evidence type="ECO:0000313" key="12">
    <source>
        <dbReference type="EMBL" id="RHK07972.1"/>
    </source>
</evidence>
<sequence>MKIGIPKEIKNNENRVALPPSGVYELVQDGHEVFVEQSAGAGSTFSDQAYQEVGATIATAEEVWASELVMKVKEPLPEEYPFLHEGLVLFTYFHVAANQQLAQALIDSKVIAVAYENVQLANGTLPLLSPMSEIAGRMSVQIGAQFLEKIYGGKGILLSGVPGVRQGRVTIIGGGVAGENAARVAVGLGAQVTILDVSIPRLQELDRQFSGQVQTLYSNRLNIERTIQSADLVVGAVLLPGQKAPCLVTRDMVKQMPEKSVIVDIAIDQGGIFETEDKVTTHDEPTYIREEVIHYAVANMPGAVPQTATIALSIATLPYAQQLANDPLTALRENQALAKGVIAYEGAFTSKEAAHDLSLPFTDLSELI</sequence>
<dbReference type="GO" id="GO:0000166">
    <property type="term" value="F:nucleotide binding"/>
    <property type="evidence" value="ECO:0007669"/>
    <property type="project" value="UniProtKB-KW"/>
</dbReference>
<evidence type="ECO:0000256" key="3">
    <source>
        <dbReference type="ARBA" id="ARBA00012897"/>
    </source>
</evidence>
<evidence type="ECO:0000256" key="2">
    <source>
        <dbReference type="ARBA" id="ARBA00005689"/>
    </source>
</evidence>
<feature type="binding site" evidence="8">
    <location>
        <position position="73"/>
    </location>
    <ligand>
        <name>substrate</name>
    </ligand>
</feature>
<dbReference type="EC" id="1.4.1.1" evidence="3 6"/>
<evidence type="ECO:0000259" key="10">
    <source>
        <dbReference type="SMART" id="SM01002"/>
    </source>
</evidence>
<comment type="pathway">
    <text evidence="1">Amino-acid degradation; L-alanine degradation via dehydrogenase pathway; NH(3) and pyruvate from L-alanine: step 1/1.</text>
</comment>
<dbReference type="GO" id="GO:0000286">
    <property type="term" value="F:alanine dehydrogenase activity"/>
    <property type="evidence" value="ECO:0007669"/>
    <property type="project" value="UniProtKB-UniRule"/>
</dbReference>
<name>A0A415EXD5_ENTCA</name>
<organism evidence="12 13">
    <name type="scientific">Enterococcus casseliflavus</name>
    <name type="common">Enterococcus flavescens</name>
    <dbReference type="NCBI Taxonomy" id="37734"/>
    <lineage>
        <taxon>Bacteria</taxon>
        <taxon>Bacillati</taxon>
        <taxon>Bacillota</taxon>
        <taxon>Bacilli</taxon>
        <taxon>Lactobacillales</taxon>
        <taxon>Enterococcaceae</taxon>
        <taxon>Enterococcus</taxon>
    </lineage>
</organism>
<comment type="catalytic activity">
    <reaction evidence="6">
        <text>L-alanine + NAD(+) + H2O = pyruvate + NH4(+) + NADH + H(+)</text>
        <dbReference type="Rhea" id="RHEA:18405"/>
        <dbReference type="ChEBI" id="CHEBI:15361"/>
        <dbReference type="ChEBI" id="CHEBI:15377"/>
        <dbReference type="ChEBI" id="CHEBI:15378"/>
        <dbReference type="ChEBI" id="CHEBI:28938"/>
        <dbReference type="ChEBI" id="CHEBI:57540"/>
        <dbReference type="ChEBI" id="CHEBI:57945"/>
        <dbReference type="ChEBI" id="CHEBI:57972"/>
        <dbReference type="EC" id="1.4.1.1"/>
    </reaction>
</comment>
<feature type="binding site" evidence="9">
    <location>
        <position position="132"/>
    </location>
    <ligand>
        <name>NAD(+)</name>
        <dbReference type="ChEBI" id="CHEBI:57540"/>
    </ligand>
</feature>
<evidence type="ECO:0000256" key="1">
    <source>
        <dbReference type="ARBA" id="ARBA00005206"/>
    </source>
</evidence>
<dbReference type="SUPFAM" id="SSF51735">
    <property type="entry name" value="NAD(P)-binding Rossmann-fold domains"/>
    <property type="match status" value="1"/>
</dbReference>
<dbReference type="Proteomes" id="UP000286288">
    <property type="component" value="Unassembled WGS sequence"/>
</dbReference>
<feature type="active site" description="Proton donor/acceptor" evidence="7">
    <location>
        <position position="268"/>
    </location>
</feature>
<dbReference type="PANTHER" id="PTHR42795:SF1">
    <property type="entry name" value="ALANINE DEHYDROGENASE"/>
    <property type="match status" value="1"/>
</dbReference>
<dbReference type="SUPFAM" id="SSF52283">
    <property type="entry name" value="Formate/glycerate dehydrogenase catalytic domain-like"/>
    <property type="match status" value="1"/>
</dbReference>
<evidence type="ECO:0000256" key="6">
    <source>
        <dbReference type="PIRNR" id="PIRNR000183"/>
    </source>
</evidence>
<reference evidence="12 13" key="1">
    <citation type="submission" date="2018-08" db="EMBL/GenBank/DDBJ databases">
        <title>A genome reference for cultivated species of the human gut microbiota.</title>
        <authorList>
            <person name="Zou Y."/>
            <person name="Xue W."/>
            <person name="Luo G."/>
        </authorList>
    </citation>
    <scope>NUCLEOTIDE SEQUENCE [LARGE SCALE GENOMIC DNA]</scope>
    <source>
        <strain evidence="12 13">AF48-16</strain>
    </source>
</reference>
<dbReference type="UniPathway" id="UPA00527">
    <property type="reaction ID" value="UER00585"/>
</dbReference>
<evidence type="ECO:0000256" key="7">
    <source>
        <dbReference type="PIRSR" id="PIRSR000183-1"/>
    </source>
</evidence>
<feature type="domain" description="Alanine dehydrogenase/pyridine nucleotide transhydrogenase N-terminal" evidence="11">
    <location>
        <begin position="4"/>
        <end position="135"/>
    </location>
</feature>
<dbReference type="InterPro" id="IPR036291">
    <property type="entry name" value="NAD(P)-bd_dom_sf"/>
</dbReference>
<dbReference type="GO" id="GO:0042853">
    <property type="term" value="P:L-alanine catabolic process"/>
    <property type="evidence" value="ECO:0007669"/>
    <property type="project" value="UniProtKB-UniPathway"/>
</dbReference>
<feature type="binding site" evidence="9">
    <location>
        <begin position="265"/>
        <end position="268"/>
    </location>
    <ligand>
        <name>NAD(+)</name>
        <dbReference type="ChEBI" id="CHEBI:57540"/>
    </ligand>
</feature>
<dbReference type="EMBL" id="QRMZ01000002">
    <property type="protein sequence ID" value="RHK07972.1"/>
    <property type="molecule type" value="Genomic_DNA"/>
</dbReference>
<feature type="binding site" evidence="9">
    <location>
        <position position="218"/>
    </location>
    <ligand>
        <name>NAD(+)</name>
        <dbReference type="ChEBI" id="CHEBI:57540"/>
    </ligand>
</feature>
<dbReference type="CDD" id="cd05305">
    <property type="entry name" value="L-AlaDH"/>
    <property type="match status" value="1"/>
</dbReference>
<evidence type="ECO:0000256" key="5">
    <source>
        <dbReference type="ARBA" id="ARBA00023027"/>
    </source>
</evidence>
<feature type="binding site" evidence="9">
    <location>
        <begin position="297"/>
        <end position="300"/>
    </location>
    <ligand>
        <name>NAD(+)</name>
        <dbReference type="ChEBI" id="CHEBI:57540"/>
    </ligand>
</feature>
<dbReference type="InterPro" id="IPR008143">
    <property type="entry name" value="Ala_DH/PNT_CS2"/>
</dbReference>
<dbReference type="PROSITE" id="PS00837">
    <property type="entry name" value="ALADH_PNT_2"/>
    <property type="match status" value="1"/>
</dbReference>
<keyword evidence="5 6" id="KW-0520">NAD</keyword>
<dbReference type="PIRSF" id="PIRSF000183">
    <property type="entry name" value="Alanine_dh"/>
    <property type="match status" value="1"/>
</dbReference>
<feature type="domain" description="Alanine dehydrogenase/pyridine nucleotide transhydrogenase NAD(H)-binding" evidence="10">
    <location>
        <begin position="147"/>
        <end position="296"/>
    </location>
</feature>
<feature type="binding site" evidence="9">
    <location>
        <begin position="237"/>
        <end position="238"/>
    </location>
    <ligand>
        <name>NAD(+)</name>
        <dbReference type="ChEBI" id="CHEBI:57540"/>
    </ligand>
</feature>
<dbReference type="FunFam" id="3.40.50.720:FF:000049">
    <property type="entry name" value="Alanine dehydrogenase"/>
    <property type="match status" value="1"/>
</dbReference>
<dbReference type="InterPro" id="IPR007886">
    <property type="entry name" value="AlaDH/PNT_N"/>
</dbReference>
<dbReference type="Gene3D" id="3.40.50.720">
    <property type="entry name" value="NAD(P)-binding Rossmann-like Domain"/>
    <property type="match status" value="2"/>
</dbReference>
<gene>
    <name evidence="12" type="primary">ald</name>
    <name evidence="12" type="ORF">DW084_02285</name>
</gene>
<dbReference type="SMART" id="SM01003">
    <property type="entry name" value="AlaDh_PNT_N"/>
    <property type="match status" value="1"/>
</dbReference>
<feature type="binding site" evidence="9">
    <location>
        <position position="196"/>
    </location>
    <ligand>
        <name>NAD(+)</name>
        <dbReference type="ChEBI" id="CHEBI:57540"/>
    </ligand>
</feature>
<evidence type="ECO:0000256" key="8">
    <source>
        <dbReference type="PIRSR" id="PIRSR000183-2"/>
    </source>
</evidence>
<dbReference type="InterPro" id="IPR007698">
    <property type="entry name" value="AlaDH/PNT_NAD(H)-bd"/>
</dbReference>
<comment type="caution">
    <text evidence="12">The sequence shown here is derived from an EMBL/GenBank/DDBJ whole genome shotgun (WGS) entry which is preliminary data.</text>
</comment>
<keyword evidence="9" id="KW-0547">Nucleotide-binding</keyword>
<feature type="active site" description="Proton donor/acceptor" evidence="7">
    <location>
        <position position="94"/>
    </location>
</feature>